<proteinExistence type="predicted"/>
<dbReference type="InterPro" id="IPR036691">
    <property type="entry name" value="Endo/exonu/phosph_ase_sf"/>
</dbReference>
<evidence type="ECO:0000313" key="2">
    <source>
        <dbReference type="Proteomes" id="UP001153076"/>
    </source>
</evidence>
<reference evidence="1" key="1">
    <citation type="submission" date="2022-04" db="EMBL/GenBank/DDBJ databases">
        <title>Carnegiea gigantea Genome sequencing and assembly v2.</title>
        <authorList>
            <person name="Copetti D."/>
            <person name="Sanderson M.J."/>
            <person name="Burquez A."/>
            <person name="Wojciechowski M.F."/>
        </authorList>
    </citation>
    <scope>NUCLEOTIDE SEQUENCE</scope>
    <source>
        <strain evidence="1">SGP5-SGP5p</strain>
        <tissue evidence="1">Aerial part</tissue>
    </source>
</reference>
<sequence length="187" mass="22017">MFGHTVEVCKKKNNIKTEWMRVQQKQLLSPKDNHEYQKEQLWLDLKDISQSMEEAWRLMGILTPLYLRMTESVATKELTSLLESCALHEPKSTGAYFSWTNKTIWSRIDHLFLNDYWYEVFDYTHSCYMTNSLSDHTPLVLQFHLPLNQRPLFNTVTCGINIMNLKASSIPLRISYAHLQCKHCVNT</sequence>
<organism evidence="1 2">
    <name type="scientific">Carnegiea gigantea</name>
    <dbReference type="NCBI Taxonomy" id="171969"/>
    <lineage>
        <taxon>Eukaryota</taxon>
        <taxon>Viridiplantae</taxon>
        <taxon>Streptophyta</taxon>
        <taxon>Embryophyta</taxon>
        <taxon>Tracheophyta</taxon>
        <taxon>Spermatophyta</taxon>
        <taxon>Magnoliopsida</taxon>
        <taxon>eudicotyledons</taxon>
        <taxon>Gunneridae</taxon>
        <taxon>Pentapetalae</taxon>
        <taxon>Caryophyllales</taxon>
        <taxon>Cactineae</taxon>
        <taxon>Cactaceae</taxon>
        <taxon>Cactoideae</taxon>
        <taxon>Echinocereeae</taxon>
        <taxon>Carnegiea</taxon>
    </lineage>
</organism>
<dbReference type="Gene3D" id="3.60.10.10">
    <property type="entry name" value="Endonuclease/exonuclease/phosphatase"/>
    <property type="match status" value="1"/>
</dbReference>
<dbReference type="PANTHER" id="PTHR33710:SF64">
    <property type="entry name" value="ENDONUCLEASE_EXONUCLEASE_PHOSPHATASE DOMAIN-CONTAINING PROTEIN"/>
    <property type="match status" value="1"/>
</dbReference>
<name>A0A9Q1GZN8_9CARY</name>
<keyword evidence="2" id="KW-1185">Reference proteome</keyword>
<dbReference type="OrthoDB" id="1932741at2759"/>
<dbReference type="EMBL" id="JAKOGI010001067">
    <property type="protein sequence ID" value="KAJ8427995.1"/>
    <property type="molecule type" value="Genomic_DNA"/>
</dbReference>
<dbReference type="Proteomes" id="UP001153076">
    <property type="component" value="Unassembled WGS sequence"/>
</dbReference>
<evidence type="ECO:0000313" key="1">
    <source>
        <dbReference type="EMBL" id="KAJ8427995.1"/>
    </source>
</evidence>
<dbReference type="AlphaFoldDB" id="A0A9Q1GZN8"/>
<dbReference type="SUPFAM" id="SSF56219">
    <property type="entry name" value="DNase I-like"/>
    <property type="match status" value="1"/>
</dbReference>
<dbReference type="PANTHER" id="PTHR33710">
    <property type="entry name" value="BNAC02G09200D PROTEIN"/>
    <property type="match status" value="1"/>
</dbReference>
<comment type="caution">
    <text evidence="1">The sequence shown here is derived from an EMBL/GenBank/DDBJ whole genome shotgun (WGS) entry which is preliminary data.</text>
</comment>
<accession>A0A9Q1GZN8</accession>
<evidence type="ECO:0008006" key="3">
    <source>
        <dbReference type="Google" id="ProtNLM"/>
    </source>
</evidence>
<protein>
    <recommendedName>
        <fullName evidence="3">Endonuclease/exonuclease/phosphatase domain-containing protein</fullName>
    </recommendedName>
</protein>
<gene>
    <name evidence="1" type="ORF">Cgig2_028005</name>
</gene>